<dbReference type="SUPFAM" id="SSF103657">
    <property type="entry name" value="BAR/IMD domain-like"/>
    <property type="match status" value="1"/>
</dbReference>
<accession>A0A150GYH1</accession>
<keyword evidence="1" id="KW-0175">Coiled coil</keyword>
<gene>
    <name evidence="3" type="ORF">GPECTOR_4g953</name>
</gene>
<feature type="compositionally biased region" description="Low complexity" evidence="2">
    <location>
        <begin position="290"/>
        <end position="303"/>
    </location>
</feature>
<organism evidence="3 4">
    <name type="scientific">Gonium pectorale</name>
    <name type="common">Green alga</name>
    <dbReference type="NCBI Taxonomy" id="33097"/>
    <lineage>
        <taxon>Eukaryota</taxon>
        <taxon>Viridiplantae</taxon>
        <taxon>Chlorophyta</taxon>
        <taxon>core chlorophytes</taxon>
        <taxon>Chlorophyceae</taxon>
        <taxon>CS clade</taxon>
        <taxon>Chlamydomonadales</taxon>
        <taxon>Volvocaceae</taxon>
        <taxon>Gonium</taxon>
    </lineage>
</organism>
<feature type="region of interest" description="Disordered" evidence="2">
    <location>
        <begin position="282"/>
        <end position="372"/>
    </location>
</feature>
<comment type="caution">
    <text evidence="3">The sequence shown here is derived from an EMBL/GenBank/DDBJ whole genome shotgun (WGS) entry which is preliminary data.</text>
</comment>
<dbReference type="OrthoDB" id="544949at2759"/>
<proteinExistence type="predicted"/>
<name>A0A150GYH1_GONPE</name>
<dbReference type="InterPro" id="IPR027267">
    <property type="entry name" value="AH/BAR_dom_sf"/>
</dbReference>
<feature type="compositionally biased region" description="Pro residues" evidence="2">
    <location>
        <begin position="339"/>
        <end position="352"/>
    </location>
</feature>
<dbReference type="STRING" id="33097.A0A150GYH1"/>
<sequence length="372" mass="39558">MGLWKRVSEKTKQTFGVKANTADWKPTSNGRNLAMIEEARRFSKELKKLHKELRDMEGRIQENMGVLKSVLNAPLPRVFEFGEKGPVAVDRGEGAIVGAGVAFDVLSASGAELKAKLQEEVLHPLDQWQAAYRMIKQRNLKCEELRLELDAKRREAVAMSQTLERQKTKAAVAAAAEDGKGAEGAGGSSGGAGASSGGGAPSPNNKFEDAEFRLLKEEDKVTRLTERFRAVEGEVYSALLTLINDTAVLKQYAAAALVVYQHAFAHAYTAFNGAALPALPPSPVPPPARPSASGGLSASASPSKPEGSASWKSQESPAEKPASAPGSPDPELPVSTPSGPSPPPGGPPPPPAWYNEARQAAKPMRYDSDDEN</sequence>
<feature type="compositionally biased region" description="Gly residues" evidence="2">
    <location>
        <begin position="182"/>
        <end position="200"/>
    </location>
</feature>
<dbReference type="Gene3D" id="1.20.1270.60">
    <property type="entry name" value="Arfaptin homology (AH) domain/BAR domain"/>
    <property type="match status" value="1"/>
</dbReference>
<keyword evidence="4" id="KW-1185">Reference proteome</keyword>
<dbReference type="Proteomes" id="UP000075714">
    <property type="component" value="Unassembled WGS sequence"/>
</dbReference>
<evidence type="ECO:0000313" key="4">
    <source>
        <dbReference type="Proteomes" id="UP000075714"/>
    </source>
</evidence>
<dbReference type="AlphaFoldDB" id="A0A150GYH1"/>
<reference evidence="4" key="1">
    <citation type="journal article" date="2016" name="Nat. Commun.">
        <title>The Gonium pectorale genome demonstrates co-option of cell cycle regulation during the evolution of multicellularity.</title>
        <authorList>
            <person name="Hanschen E.R."/>
            <person name="Marriage T.N."/>
            <person name="Ferris P.J."/>
            <person name="Hamaji T."/>
            <person name="Toyoda A."/>
            <person name="Fujiyama A."/>
            <person name="Neme R."/>
            <person name="Noguchi H."/>
            <person name="Minakuchi Y."/>
            <person name="Suzuki M."/>
            <person name="Kawai-Toyooka H."/>
            <person name="Smith D.R."/>
            <person name="Sparks H."/>
            <person name="Anderson J."/>
            <person name="Bakaric R."/>
            <person name="Luria V."/>
            <person name="Karger A."/>
            <person name="Kirschner M.W."/>
            <person name="Durand P.M."/>
            <person name="Michod R.E."/>
            <person name="Nozaki H."/>
            <person name="Olson B.J."/>
        </authorList>
    </citation>
    <scope>NUCLEOTIDE SEQUENCE [LARGE SCALE GENOMIC DNA]</scope>
    <source>
        <strain evidence="4">NIES-2863</strain>
    </source>
</reference>
<evidence type="ECO:0000313" key="3">
    <source>
        <dbReference type="EMBL" id="KXZ54881.1"/>
    </source>
</evidence>
<feature type="region of interest" description="Disordered" evidence="2">
    <location>
        <begin position="174"/>
        <end position="206"/>
    </location>
</feature>
<feature type="coiled-coil region" evidence="1">
    <location>
        <begin position="135"/>
        <end position="162"/>
    </location>
</feature>
<evidence type="ECO:0000256" key="1">
    <source>
        <dbReference type="SAM" id="Coils"/>
    </source>
</evidence>
<evidence type="ECO:0000256" key="2">
    <source>
        <dbReference type="SAM" id="MobiDB-lite"/>
    </source>
</evidence>
<dbReference type="EMBL" id="LSYV01000005">
    <property type="protein sequence ID" value="KXZ54881.1"/>
    <property type="molecule type" value="Genomic_DNA"/>
</dbReference>
<protein>
    <recommendedName>
        <fullName evidence="5">BAR domain-containing protein</fullName>
    </recommendedName>
</protein>
<evidence type="ECO:0008006" key="5">
    <source>
        <dbReference type="Google" id="ProtNLM"/>
    </source>
</evidence>